<comment type="caution">
    <text evidence="2">The sequence shown here is derived from an EMBL/GenBank/DDBJ whole genome shotgun (WGS) entry which is preliminary data.</text>
</comment>
<sequence>MMNELEAQQGKLAEPDERDRQAVADFHRLVTVMQSSAVFENLAGKPIGEWIGVQDQENDRLVFLRQRSLLDLPRGDAFQDISVVLRLDTFKVEVFRFAQTLKIPDFPTQARTREDLIDVLSRASKLMICQGDGFSHPQYAMKKAETFGEMPEACQTRLHDLTCGQRIVVGGGFTGNTVSRAVEMGMNPATGGSAHLVRSKNCQLAFDPVSKRARRCGPCQKMLKKLSVDEKSLQETVTSQRVSKFTPVNSMSRQELKLRVLELSGEKKVMQRKRPKLSSNADMMIPNPNADEVDSTKDEHHLGHEGHLHHAVPTLHSHHAPAHQPPHAQHVGHMGTIKRANGGTSARKPIFLRNTATATEMDWPEPIILRSFF</sequence>
<dbReference type="EMBL" id="BEYU01000074">
    <property type="protein sequence ID" value="GBG30323.1"/>
    <property type="molecule type" value="Genomic_DNA"/>
</dbReference>
<evidence type="ECO:0000256" key="1">
    <source>
        <dbReference type="SAM" id="MobiDB-lite"/>
    </source>
</evidence>
<evidence type="ECO:0000313" key="2">
    <source>
        <dbReference type="EMBL" id="GBG30323.1"/>
    </source>
</evidence>
<dbReference type="Proteomes" id="UP000241890">
    <property type="component" value="Unassembled WGS sequence"/>
</dbReference>
<feature type="region of interest" description="Disordered" evidence="1">
    <location>
        <begin position="267"/>
        <end position="288"/>
    </location>
</feature>
<protein>
    <submittedName>
        <fullName evidence="2">Uncharacterized protein</fullName>
    </submittedName>
</protein>
<name>A0A2R5GNW5_9STRA</name>
<gene>
    <name evidence="2" type="ORF">FCC1311_065422</name>
</gene>
<keyword evidence="3" id="KW-1185">Reference proteome</keyword>
<dbReference type="AlphaFoldDB" id="A0A2R5GNW5"/>
<accession>A0A2R5GNW5</accession>
<organism evidence="2 3">
    <name type="scientific">Hondaea fermentalgiana</name>
    <dbReference type="NCBI Taxonomy" id="2315210"/>
    <lineage>
        <taxon>Eukaryota</taxon>
        <taxon>Sar</taxon>
        <taxon>Stramenopiles</taxon>
        <taxon>Bigyra</taxon>
        <taxon>Labyrinthulomycetes</taxon>
        <taxon>Thraustochytrida</taxon>
        <taxon>Thraustochytriidae</taxon>
        <taxon>Hondaea</taxon>
    </lineage>
</organism>
<evidence type="ECO:0000313" key="3">
    <source>
        <dbReference type="Proteomes" id="UP000241890"/>
    </source>
</evidence>
<reference evidence="2 3" key="1">
    <citation type="submission" date="2017-12" db="EMBL/GenBank/DDBJ databases">
        <title>Sequencing, de novo assembly and annotation of complete genome of a new Thraustochytrid species, strain FCC1311.</title>
        <authorList>
            <person name="Sedici K."/>
            <person name="Godart F."/>
            <person name="Aiese Cigliano R."/>
            <person name="Sanseverino W."/>
            <person name="Barakat M."/>
            <person name="Ortet P."/>
            <person name="Marechal E."/>
            <person name="Cagnac O."/>
            <person name="Amato A."/>
        </authorList>
    </citation>
    <scope>NUCLEOTIDE SEQUENCE [LARGE SCALE GENOMIC DNA]</scope>
</reference>
<dbReference type="InParanoid" id="A0A2R5GNW5"/>
<proteinExistence type="predicted"/>